<protein>
    <submittedName>
        <fullName evidence="7">FAD-binding domain-containing protein</fullName>
    </submittedName>
</protein>
<name>A0A6A6JX18_WESOR</name>
<feature type="signal peptide" evidence="5">
    <location>
        <begin position="1"/>
        <end position="24"/>
    </location>
</feature>
<evidence type="ECO:0000256" key="3">
    <source>
        <dbReference type="ARBA" id="ARBA00022827"/>
    </source>
</evidence>
<evidence type="ECO:0000256" key="4">
    <source>
        <dbReference type="ARBA" id="ARBA00023002"/>
    </source>
</evidence>
<dbReference type="InterPro" id="IPR006093">
    <property type="entry name" value="Oxy_OxRdtase_FAD_BS"/>
</dbReference>
<dbReference type="InterPro" id="IPR016169">
    <property type="entry name" value="FAD-bd_PCMH_sub2"/>
</dbReference>
<dbReference type="RefSeq" id="XP_033658697.1">
    <property type="nucleotide sequence ID" value="XM_033795055.1"/>
</dbReference>
<dbReference type="SUPFAM" id="SSF56176">
    <property type="entry name" value="FAD-binding/transporter-associated domain-like"/>
    <property type="match status" value="1"/>
</dbReference>
<evidence type="ECO:0000259" key="6">
    <source>
        <dbReference type="PROSITE" id="PS51387"/>
    </source>
</evidence>
<evidence type="ECO:0000313" key="8">
    <source>
        <dbReference type="Proteomes" id="UP000800097"/>
    </source>
</evidence>
<sequence length="497" mass="54595">MIQSLPTFLVLLAGIASLPIFAVAGPPRNFSGLCEAVNSRLPGRVSYPGSPAYNASQSAYYTAEEREIEPRCVFRPQSASEVSQIIQLVSKSRGDLAIRGGGHMLWPGAANLDGGLIVDMRSLNSINLSEDKKTVSVGGGTLWVDLYPKLTPHNLTVSGARVPGIAVGGYLLGCGVSFFARSHGWSCDHVRGYEVVLSDGRIVYASSDSYRDLWLALKGGLNNFGIVTRFDIETIPQDGMWGGQAAFTYTESAIAAQAAAFSKYMGANNTDRDAMTGLLFNFQNPGKQFSIVNTLFYTKPVADPPVFKDFLATPGQIVNQFSITTMEKVVALLGQLLPKSVDRSFQLVYSFRNSHPSLYRDLVHIFGNHTATIADVENLAIQFFIQPHPISNGTNSLGLDPKITDYVMATVTAVYTNERRNGRKVRLAIRNMVDGQEKMLRKKGIYLPFKYVNYADESQEAIASYGDEVVGRLRRVSRKFDVGQVFQRRVPGGFKLW</sequence>
<dbReference type="InterPro" id="IPR036318">
    <property type="entry name" value="FAD-bd_PCMH-like_sf"/>
</dbReference>
<proteinExistence type="inferred from homology"/>
<evidence type="ECO:0000256" key="1">
    <source>
        <dbReference type="ARBA" id="ARBA00005466"/>
    </source>
</evidence>
<feature type="domain" description="FAD-binding PCMH-type" evidence="6">
    <location>
        <begin position="66"/>
        <end position="237"/>
    </location>
</feature>
<dbReference type="InterPro" id="IPR050416">
    <property type="entry name" value="FAD-linked_Oxidoreductase"/>
</dbReference>
<organism evidence="7 8">
    <name type="scientific">Westerdykella ornata</name>
    <dbReference type="NCBI Taxonomy" id="318751"/>
    <lineage>
        <taxon>Eukaryota</taxon>
        <taxon>Fungi</taxon>
        <taxon>Dikarya</taxon>
        <taxon>Ascomycota</taxon>
        <taxon>Pezizomycotina</taxon>
        <taxon>Dothideomycetes</taxon>
        <taxon>Pleosporomycetidae</taxon>
        <taxon>Pleosporales</taxon>
        <taxon>Sporormiaceae</taxon>
        <taxon>Westerdykella</taxon>
    </lineage>
</organism>
<dbReference type="GO" id="GO:0016491">
    <property type="term" value="F:oxidoreductase activity"/>
    <property type="evidence" value="ECO:0007669"/>
    <property type="project" value="UniProtKB-KW"/>
</dbReference>
<dbReference type="InterPro" id="IPR006094">
    <property type="entry name" value="Oxid_FAD_bind_N"/>
</dbReference>
<evidence type="ECO:0000313" key="7">
    <source>
        <dbReference type="EMBL" id="KAF2281160.1"/>
    </source>
</evidence>
<dbReference type="OrthoDB" id="2151789at2759"/>
<dbReference type="Pfam" id="PF01565">
    <property type="entry name" value="FAD_binding_4"/>
    <property type="match status" value="1"/>
</dbReference>
<dbReference type="GeneID" id="54548230"/>
<keyword evidence="5" id="KW-0732">Signal</keyword>
<dbReference type="Gene3D" id="3.30.465.10">
    <property type="match status" value="1"/>
</dbReference>
<dbReference type="PROSITE" id="PS00862">
    <property type="entry name" value="OX2_COVAL_FAD"/>
    <property type="match status" value="1"/>
</dbReference>
<dbReference type="Proteomes" id="UP000800097">
    <property type="component" value="Unassembled WGS sequence"/>
</dbReference>
<keyword evidence="8" id="KW-1185">Reference proteome</keyword>
<dbReference type="PANTHER" id="PTHR42973">
    <property type="entry name" value="BINDING OXIDOREDUCTASE, PUTATIVE (AFU_ORTHOLOGUE AFUA_1G17690)-RELATED"/>
    <property type="match status" value="1"/>
</dbReference>
<accession>A0A6A6JX18</accession>
<gene>
    <name evidence="7" type="ORF">EI97DRAFT_366895</name>
</gene>
<keyword evidence="2" id="KW-0285">Flavoprotein</keyword>
<evidence type="ECO:0000256" key="2">
    <source>
        <dbReference type="ARBA" id="ARBA00022630"/>
    </source>
</evidence>
<evidence type="ECO:0000256" key="5">
    <source>
        <dbReference type="SAM" id="SignalP"/>
    </source>
</evidence>
<keyword evidence="4" id="KW-0560">Oxidoreductase</keyword>
<reference evidence="7" key="1">
    <citation type="journal article" date="2020" name="Stud. Mycol.">
        <title>101 Dothideomycetes genomes: a test case for predicting lifestyles and emergence of pathogens.</title>
        <authorList>
            <person name="Haridas S."/>
            <person name="Albert R."/>
            <person name="Binder M."/>
            <person name="Bloem J."/>
            <person name="Labutti K."/>
            <person name="Salamov A."/>
            <person name="Andreopoulos B."/>
            <person name="Baker S."/>
            <person name="Barry K."/>
            <person name="Bills G."/>
            <person name="Bluhm B."/>
            <person name="Cannon C."/>
            <person name="Castanera R."/>
            <person name="Culley D."/>
            <person name="Daum C."/>
            <person name="Ezra D."/>
            <person name="Gonzalez J."/>
            <person name="Henrissat B."/>
            <person name="Kuo A."/>
            <person name="Liang C."/>
            <person name="Lipzen A."/>
            <person name="Lutzoni F."/>
            <person name="Magnuson J."/>
            <person name="Mondo S."/>
            <person name="Nolan M."/>
            <person name="Ohm R."/>
            <person name="Pangilinan J."/>
            <person name="Park H.-J."/>
            <person name="Ramirez L."/>
            <person name="Alfaro M."/>
            <person name="Sun H."/>
            <person name="Tritt A."/>
            <person name="Yoshinaga Y."/>
            <person name="Zwiers L.-H."/>
            <person name="Turgeon B."/>
            <person name="Goodwin S."/>
            <person name="Spatafora J."/>
            <person name="Crous P."/>
            <person name="Grigoriev I."/>
        </authorList>
    </citation>
    <scope>NUCLEOTIDE SEQUENCE</scope>
    <source>
        <strain evidence="7">CBS 379.55</strain>
    </source>
</reference>
<dbReference type="PROSITE" id="PS51387">
    <property type="entry name" value="FAD_PCMH"/>
    <property type="match status" value="1"/>
</dbReference>
<comment type="similarity">
    <text evidence="1">Belongs to the oxygen-dependent FAD-linked oxidoreductase family.</text>
</comment>
<dbReference type="PANTHER" id="PTHR42973:SF22">
    <property type="entry name" value="FAD-BINDING PCMH-TYPE DOMAIN-CONTAINING PROTEIN-RELATED"/>
    <property type="match status" value="1"/>
</dbReference>
<feature type="chain" id="PRO_5025398844" evidence="5">
    <location>
        <begin position="25"/>
        <end position="497"/>
    </location>
</feature>
<dbReference type="GO" id="GO:0071949">
    <property type="term" value="F:FAD binding"/>
    <property type="evidence" value="ECO:0007669"/>
    <property type="project" value="InterPro"/>
</dbReference>
<dbReference type="AlphaFoldDB" id="A0A6A6JX18"/>
<keyword evidence="3" id="KW-0274">FAD</keyword>
<dbReference type="EMBL" id="ML986484">
    <property type="protein sequence ID" value="KAF2281160.1"/>
    <property type="molecule type" value="Genomic_DNA"/>
</dbReference>
<dbReference type="InterPro" id="IPR016166">
    <property type="entry name" value="FAD-bd_PCMH"/>
</dbReference>